<keyword evidence="1" id="KW-0732">Signal</keyword>
<proteinExistence type="predicted"/>
<dbReference type="AlphaFoldDB" id="A0AAU7AX38"/>
<dbReference type="RefSeq" id="WP_354697279.1">
    <property type="nucleotide sequence ID" value="NZ_CP114014.1"/>
</dbReference>
<reference evidence="2" key="1">
    <citation type="submission" date="2022-12" db="EMBL/GenBank/DDBJ databases">
        <title>Paraconexibacter alkalitolerans sp. nov. and Baekduia alba sp. nov., isolated from soil and emended description of the genera Paraconexibacter (Chun et al., 2020) and Baekduia (An et al., 2020).</title>
        <authorList>
            <person name="Vieira S."/>
            <person name="Huber K.J."/>
            <person name="Geppert A."/>
            <person name="Wolf J."/>
            <person name="Neumann-Schaal M."/>
            <person name="Muesken M."/>
            <person name="Overmann J."/>
        </authorList>
    </citation>
    <scope>NUCLEOTIDE SEQUENCE</scope>
    <source>
        <strain evidence="2">AEG42_29</strain>
    </source>
</reference>
<accession>A0AAU7AX38</accession>
<dbReference type="KEGG" id="parq:DSM112329_02901"/>
<feature type="signal peptide" evidence="1">
    <location>
        <begin position="1"/>
        <end position="24"/>
    </location>
</feature>
<feature type="chain" id="PRO_5043537418" evidence="1">
    <location>
        <begin position="25"/>
        <end position="208"/>
    </location>
</feature>
<protein>
    <submittedName>
        <fullName evidence="2">Uncharacterized protein</fullName>
    </submittedName>
</protein>
<organism evidence="2">
    <name type="scientific">Paraconexibacter sp. AEG42_29</name>
    <dbReference type="NCBI Taxonomy" id="2997339"/>
    <lineage>
        <taxon>Bacteria</taxon>
        <taxon>Bacillati</taxon>
        <taxon>Actinomycetota</taxon>
        <taxon>Thermoleophilia</taxon>
        <taxon>Solirubrobacterales</taxon>
        <taxon>Paraconexibacteraceae</taxon>
        <taxon>Paraconexibacter</taxon>
    </lineage>
</organism>
<evidence type="ECO:0000313" key="2">
    <source>
        <dbReference type="EMBL" id="XAY06040.1"/>
    </source>
</evidence>
<name>A0AAU7AX38_9ACTN</name>
<gene>
    <name evidence="2" type="ORF">DSM112329_02901</name>
</gene>
<sequence length="208" mass="22116">MRIRWLGTIAAAAVGLTVCVDASAAGAPPRCRPDGAVRFQNREIVVFSKDQDVVGCLRQTGRRTRLGDFYIPQDSSTEAGGLKTIRARGHVVLTVETVEAPTGSSARVSVVNLLTGRRTFTVFVAPPSGQGNAAVTAERLGPGGTLAFIAEIQTDHELLRTVRVHDALGDRVVDHGVAIDTRSLSIHGTDIRWRSSGATRSITLQPPA</sequence>
<dbReference type="EMBL" id="CP114014">
    <property type="protein sequence ID" value="XAY06040.1"/>
    <property type="molecule type" value="Genomic_DNA"/>
</dbReference>
<evidence type="ECO:0000256" key="1">
    <source>
        <dbReference type="SAM" id="SignalP"/>
    </source>
</evidence>